<reference evidence="3" key="2">
    <citation type="submission" date="2019-02" db="EMBL/GenBank/DDBJ databases">
        <title>Granulicella sibirica sp. nov., a psychrotolerant acidobacterium isolated from an organic soil layer in forested tundra, West Siberia.</title>
        <authorList>
            <person name="Oshkin I.Y."/>
            <person name="Kulichevskaya I.S."/>
            <person name="Rijpstra W.I.C."/>
            <person name="Sinninghe Damste J.S."/>
            <person name="Rakitin A.L."/>
            <person name="Ravin N.V."/>
            <person name="Dedysh S.N."/>
        </authorList>
    </citation>
    <scope>NUCLEOTIDE SEQUENCE [LARGE SCALE GENOMIC DNA]</scope>
    <source>
        <strain evidence="3">AF10</strain>
    </source>
</reference>
<evidence type="ECO:0000256" key="1">
    <source>
        <dbReference type="SAM" id="MobiDB-lite"/>
    </source>
</evidence>
<dbReference type="Proteomes" id="UP000289437">
    <property type="component" value="Unassembled WGS sequence"/>
</dbReference>
<protein>
    <submittedName>
        <fullName evidence="2">Uncharacterized protein</fullName>
    </submittedName>
</protein>
<evidence type="ECO:0000313" key="3">
    <source>
        <dbReference type="Proteomes" id="UP000289437"/>
    </source>
</evidence>
<keyword evidence="3" id="KW-1185">Reference proteome</keyword>
<gene>
    <name evidence="2" type="ORF">GRAN_3775</name>
</gene>
<proteinExistence type="predicted"/>
<accession>A0A4Q0SZL6</accession>
<feature type="region of interest" description="Disordered" evidence="1">
    <location>
        <begin position="29"/>
        <end position="58"/>
    </location>
</feature>
<evidence type="ECO:0000313" key="2">
    <source>
        <dbReference type="EMBL" id="RXH54671.1"/>
    </source>
</evidence>
<comment type="caution">
    <text evidence="2">The sequence shown here is derived from an EMBL/GenBank/DDBJ whole genome shotgun (WGS) entry which is preliminary data.</text>
</comment>
<organism evidence="2 3">
    <name type="scientific">Granulicella sibirica</name>
    <dbReference type="NCBI Taxonomy" id="2479048"/>
    <lineage>
        <taxon>Bacteria</taxon>
        <taxon>Pseudomonadati</taxon>
        <taxon>Acidobacteriota</taxon>
        <taxon>Terriglobia</taxon>
        <taxon>Terriglobales</taxon>
        <taxon>Acidobacteriaceae</taxon>
        <taxon>Granulicella</taxon>
    </lineage>
</organism>
<name>A0A4Q0SZL6_9BACT</name>
<dbReference type="AlphaFoldDB" id="A0A4Q0SZL6"/>
<dbReference type="EMBL" id="RDSM01000003">
    <property type="protein sequence ID" value="RXH54671.1"/>
    <property type="molecule type" value="Genomic_DNA"/>
</dbReference>
<feature type="compositionally biased region" description="Basic and acidic residues" evidence="1">
    <location>
        <begin position="38"/>
        <end position="48"/>
    </location>
</feature>
<sequence length="94" mass="10592">MVSTRNPSLQDVISNTKHRAQQLTYDWQPCGVAAPDSPGREDGRREPPRTQSYAASNPDIEGWEMDALLPPFRWQWPNLTVSTAALAKNTRQTI</sequence>
<reference evidence="2 3" key="1">
    <citation type="submission" date="2018-11" db="EMBL/GenBank/DDBJ databases">
        <authorList>
            <person name="Mardanov A.V."/>
            <person name="Ravin N.V."/>
            <person name="Dedysh S.N."/>
        </authorList>
    </citation>
    <scope>NUCLEOTIDE SEQUENCE [LARGE SCALE GENOMIC DNA]</scope>
    <source>
        <strain evidence="2 3">AF10</strain>
    </source>
</reference>